<organism evidence="5 6">
    <name type="scientific">Anaerobium acetethylicum</name>
    <dbReference type="NCBI Taxonomy" id="1619234"/>
    <lineage>
        <taxon>Bacteria</taxon>
        <taxon>Bacillati</taxon>
        <taxon>Bacillota</taxon>
        <taxon>Clostridia</taxon>
        <taxon>Lachnospirales</taxon>
        <taxon>Lachnospiraceae</taxon>
        <taxon>Anaerobium</taxon>
    </lineage>
</organism>
<dbReference type="InterPro" id="IPR000524">
    <property type="entry name" value="Tscrpt_reg_HTH_GntR"/>
</dbReference>
<dbReference type="GO" id="GO:0003700">
    <property type="term" value="F:DNA-binding transcription factor activity"/>
    <property type="evidence" value="ECO:0007669"/>
    <property type="project" value="InterPro"/>
</dbReference>
<dbReference type="SUPFAM" id="SSF46785">
    <property type="entry name" value="Winged helix' DNA-binding domain"/>
    <property type="match status" value="1"/>
</dbReference>
<keyword evidence="6" id="KW-1185">Reference proteome</keyword>
<dbReference type="OrthoDB" id="368823at2"/>
<evidence type="ECO:0000256" key="1">
    <source>
        <dbReference type="ARBA" id="ARBA00023015"/>
    </source>
</evidence>
<dbReference type="InterPro" id="IPR036388">
    <property type="entry name" value="WH-like_DNA-bd_sf"/>
</dbReference>
<dbReference type="GO" id="GO:0003677">
    <property type="term" value="F:DNA binding"/>
    <property type="evidence" value="ECO:0007669"/>
    <property type="project" value="UniProtKB-KW"/>
</dbReference>
<dbReference type="InterPro" id="IPR036390">
    <property type="entry name" value="WH_DNA-bd_sf"/>
</dbReference>
<dbReference type="EMBL" id="FMKA01000012">
    <property type="protein sequence ID" value="SCP97600.1"/>
    <property type="molecule type" value="Genomic_DNA"/>
</dbReference>
<feature type="domain" description="HTH gntR-type" evidence="4">
    <location>
        <begin position="7"/>
        <end position="74"/>
    </location>
</feature>
<dbReference type="PANTHER" id="PTHR43537:SF51">
    <property type="entry name" value="HTH-TYPE TRANSCRIPTIONAL REGULATOR LGOR-RELATED"/>
    <property type="match status" value="1"/>
</dbReference>
<dbReference type="Proteomes" id="UP000199315">
    <property type="component" value="Unassembled WGS sequence"/>
</dbReference>
<dbReference type="InterPro" id="IPR008920">
    <property type="entry name" value="TF_FadR/GntR_C"/>
</dbReference>
<sequence length="230" mass="27269">MSKSLVKSRNHLVYEGLKRKILNLELIPGQAISENEICQMFDVSRTPVRDAFWSLQEQGFIETIPYRGTYVTKLNYDEIKQLIYMRIAVETNVICDFVDIATPMILEEVRYLIRKQEAIIQGKDFTAEQFYHLDSLMHEVWFGVTGKKKIWEVLQEAQVDYKRYRMLDLETETNFTRIIKEHNGLFELIQKKDKAGLTEALKTHLSYNIIRMKHHVEVEYKDYFEDNSDS</sequence>
<evidence type="ECO:0000256" key="2">
    <source>
        <dbReference type="ARBA" id="ARBA00023125"/>
    </source>
</evidence>
<dbReference type="STRING" id="1619234.SAMN05421730_101227"/>
<dbReference type="Pfam" id="PF07729">
    <property type="entry name" value="FCD"/>
    <property type="match status" value="1"/>
</dbReference>
<name>A0A1D3TU62_9FIRM</name>
<evidence type="ECO:0000313" key="5">
    <source>
        <dbReference type="EMBL" id="SCP97600.1"/>
    </source>
</evidence>
<evidence type="ECO:0000313" key="6">
    <source>
        <dbReference type="Proteomes" id="UP000199315"/>
    </source>
</evidence>
<evidence type="ECO:0000259" key="4">
    <source>
        <dbReference type="PROSITE" id="PS50949"/>
    </source>
</evidence>
<dbReference type="PANTHER" id="PTHR43537">
    <property type="entry name" value="TRANSCRIPTIONAL REGULATOR, GNTR FAMILY"/>
    <property type="match status" value="1"/>
</dbReference>
<protein>
    <submittedName>
        <fullName evidence="5">DNA-binding transcriptional regulator, GntR family</fullName>
    </submittedName>
</protein>
<dbReference type="Pfam" id="PF00392">
    <property type="entry name" value="GntR"/>
    <property type="match status" value="1"/>
</dbReference>
<dbReference type="PROSITE" id="PS50949">
    <property type="entry name" value="HTH_GNTR"/>
    <property type="match status" value="1"/>
</dbReference>
<dbReference type="CDD" id="cd07377">
    <property type="entry name" value="WHTH_GntR"/>
    <property type="match status" value="1"/>
</dbReference>
<dbReference type="SUPFAM" id="SSF48008">
    <property type="entry name" value="GntR ligand-binding domain-like"/>
    <property type="match status" value="1"/>
</dbReference>
<keyword evidence="1" id="KW-0805">Transcription regulation</keyword>
<dbReference type="PRINTS" id="PR00035">
    <property type="entry name" value="HTHGNTR"/>
</dbReference>
<evidence type="ECO:0000256" key="3">
    <source>
        <dbReference type="ARBA" id="ARBA00023163"/>
    </source>
</evidence>
<dbReference type="RefSeq" id="WP_091233883.1">
    <property type="nucleotide sequence ID" value="NZ_FMKA01000012.1"/>
</dbReference>
<keyword evidence="2 5" id="KW-0238">DNA-binding</keyword>
<dbReference type="InterPro" id="IPR011711">
    <property type="entry name" value="GntR_C"/>
</dbReference>
<dbReference type="Gene3D" id="1.20.120.530">
    <property type="entry name" value="GntR ligand-binding domain-like"/>
    <property type="match status" value="1"/>
</dbReference>
<accession>A0A1D3TU62</accession>
<reference evidence="5 6" key="1">
    <citation type="submission" date="2016-09" db="EMBL/GenBank/DDBJ databases">
        <authorList>
            <person name="Capua I."/>
            <person name="De Benedictis P."/>
            <person name="Joannis T."/>
            <person name="Lombin L.H."/>
            <person name="Cattoli G."/>
        </authorList>
    </citation>
    <scope>NUCLEOTIDE SEQUENCE [LARGE SCALE GENOMIC DNA]</scope>
    <source>
        <strain evidence="5 6">GluBS11</strain>
    </source>
</reference>
<dbReference type="SMART" id="SM00345">
    <property type="entry name" value="HTH_GNTR"/>
    <property type="match status" value="1"/>
</dbReference>
<proteinExistence type="predicted"/>
<keyword evidence="3" id="KW-0804">Transcription</keyword>
<dbReference type="Gene3D" id="1.10.10.10">
    <property type="entry name" value="Winged helix-like DNA-binding domain superfamily/Winged helix DNA-binding domain"/>
    <property type="match status" value="1"/>
</dbReference>
<gene>
    <name evidence="5" type="ORF">SAMN05421730_101227</name>
</gene>
<dbReference type="AlphaFoldDB" id="A0A1D3TU62"/>